<dbReference type="InterPro" id="IPR015349">
    <property type="entry name" value="OCT_dom"/>
</dbReference>
<comment type="subcellular location">
    <subcellularLocation>
        <location evidence="9">Cytoplasm</location>
    </subcellularLocation>
</comment>
<dbReference type="NCBIfam" id="NF008955">
    <property type="entry name" value="PRK12297.1"/>
    <property type="match status" value="1"/>
</dbReference>
<dbReference type="SUPFAM" id="SSF52540">
    <property type="entry name" value="P-loop containing nucleoside triphosphate hydrolases"/>
    <property type="match status" value="1"/>
</dbReference>
<dbReference type="GO" id="GO:0003924">
    <property type="term" value="F:GTPase activity"/>
    <property type="evidence" value="ECO:0007669"/>
    <property type="project" value="UniProtKB-UniRule"/>
</dbReference>
<evidence type="ECO:0000256" key="2">
    <source>
        <dbReference type="ARBA" id="ARBA00007699"/>
    </source>
</evidence>
<dbReference type="PROSITE" id="PS51881">
    <property type="entry name" value="OCT"/>
    <property type="match status" value="1"/>
</dbReference>
<dbReference type="Pfam" id="PF09269">
    <property type="entry name" value="DUF1967"/>
    <property type="match status" value="1"/>
</dbReference>
<dbReference type="Proteomes" id="UP000824089">
    <property type="component" value="Unassembled WGS sequence"/>
</dbReference>
<accession>A0A9D1I5R6</accession>
<dbReference type="SUPFAM" id="SSF102741">
    <property type="entry name" value="Obg GTP-binding protein C-terminal domain"/>
    <property type="match status" value="1"/>
</dbReference>
<dbReference type="Gene3D" id="3.40.50.300">
    <property type="entry name" value="P-loop containing nucleotide triphosphate hydrolases"/>
    <property type="match status" value="1"/>
</dbReference>
<dbReference type="InterPro" id="IPR006073">
    <property type="entry name" value="GTP-bd"/>
</dbReference>
<feature type="domain" description="OCT" evidence="11">
    <location>
        <begin position="363"/>
        <end position="440"/>
    </location>
</feature>
<comment type="caution">
    <text evidence="9">Lacks conserved residue(s) required for the propagation of feature annotation.</text>
</comment>
<dbReference type="GO" id="GO:0042254">
    <property type="term" value="P:ribosome biogenesis"/>
    <property type="evidence" value="ECO:0007669"/>
    <property type="project" value="UniProtKB-UniRule"/>
</dbReference>
<proteinExistence type="inferred from homology"/>
<dbReference type="InterPro" id="IPR036726">
    <property type="entry name" value="GTP1_OBG_dom_sf"/>
</dbReference>
<comment type="cofactor">
    <cofactor evidence="1 9">
        <name>Mg(2+)</name>
        <dbReference type="ChEBI" id="CHEBI:18420"/>
    </cofactor>
</comment>
<feature type="binding site" evidence="9">
    <location>
        <position position="192"/>
    </location>
    <ligand>
        <name>Mg(2+)</name>
        <dbReference type="ChEBI" id="CHEBI:18420"/>
    </ligand>
</feature>
<evidence type="ECO:0000313" key="14">
    <source>
        <dbReference type="Proteomes" id="UP000824089"/>
    </source>
</evidence>
<dbReference type="SUPFAM" id="SSF82051">
    <property type="entry name" value="Obg GTP-binding protein N-terminal domain"/>
    <property type="match status" value="1"/>
</dbReference>
<keyword evidence="8 9" id="KW-0342">GTP-binding</keyword>
<dbReference type="InterPro" id="IPR014100">
    <property type="entry name" value="GTP-bd_Obg/CgtA"/>
</dbReference>
<dbReference type="Gene3D" id="2.70.210.12">
    <property type="entry name" value="GTP1/OBG domain"/>
    <property type="match status" value="1"/>
</dbReference>
<feature type="binding site" evidence="9">
    <location>
        <begin position="282"/>
        <end position="285"/>
    </location>
    <ligand>
        <name>GTP</name>
        <dbReference type="ChEBI" id="CHEBI:37565"/>
    </ligand>
</feature>
<evidence type="ECO:0000256" key="1">
    <source>
        <dbReference type="ARBA" id="ARBA00001946"/>
    </source>
</evidence>
<gene>
    <name evidence="13" type="primary">obgE</name>
    <name evidence="9" type="synonym">obg</name>
    <name evidence="13" type="ORF">IAD50_00050</name>
</gene>
<evidence type="ECO:0000256" key="9">
    <source>
        <dbReference type="HAMAP-Rule" id="MF_01454"/>
    </source>
</evidence>
<dbReference type="PROSITE" id="PS51710">
    <property type="entry name" value="G_OBG"/>
    <property type="match status" value="1"/>
</dbReference>
<dbReference type="NCBIfam" id="NF008954">
    <property type="entry name" value="PRK12296.1"/>
    <property type="match status" value="1"/>
</dbReference>
<dbReference type="EC" id="3.6.5.-" evidence="9"/>
<dbReference type="Pfam" id="PF01018">
    <property type="entry name" value="GTP1_OBG"/>
    <property type="match status" value="1"/>
</dbReference>
<feature type="binding site" evidence="9">
    <location>
        <begin position="165"/>
        <end position="172"/>
    </location>
    <ligand>
        <name>GTP</name>
        <dbReference type="ChEBI" id="CHEBI:37565"/>
    </ligand>
</feature>
<dbReference type="HAMAP" id="MF_01454">
    <property type="entry name" value="GTPase_Obg"/>
    <property type="match status" value="1"/>
</dbReference>
<keyword evidence="3 9" id="KW-0963">Cytoplasm</keyword>
<dbReference type="GO" id="GO:0005525">
    <property type="term" value="F:GTP binding"/>
    <property type="evidence" value="ECO:0007669"/>
    <property type="project" value="UniProtKB-UniRule"/>
</dbReference>
<dbReference type="NCBIfam" id="NF008956">
    <property type="entry name" value="PRK12299.1"/>
    <property type="match status" value="1"/>
</dbReference>
<evidence type="ECO:0000259" key="11">
    <source>
        <dbReference type="PROSITE" id="PS51881"/>
    </source>
</evidence>
<dbReference type="InterPro" id="IPR036346">
    <property type="entry name" value="GTP-bd_prot_GTP1/OBG_C_sf"/>
</dbReference>
<dbReference type="PRINTS" id="PR00326">
    <property type="entry name" value="GTP1OBG"/>
</dbReference>
<dbReference type="NCBIfam" id="TIGR02729">
    <property type="entry name" value="Obg_CgtA"/>
    <property type="match status" value="1"/>
</dbReference>
<feature type="binding site" evidence="9">
    <location>
        <begin position="326"/>
        <end position="328"/>
    </location>
    <ligand>
        <name>GTP</name>
        <dbReference type="ChEBI" id="CHEBI:37565"/>
    </ligand>
</feature>
<dbReference type="PROSITE" id="PS00905">
    <property type="entry name" value="GTP1_OBG"/>
    <property type="match status" value="1"/>
</dbReference>
<comment type="subunit">
    <text evidence="9">Monomer.</text>
</comment>
<evidence type="ECO:0000256" key="6">
    <source>
        <dbReference type="ARBA" id="ARBA00022801"/>
    </source>
</evidence>
<keyword evidence="4 9" id="KW-0479">Metal-binding</keyword>
<dbReference type="EMBL" id="DVMM01000001">
    <property type="protein sequence ID" value="HIU28669.1"/>
    <property type="molecule type" value="Genomic_DNA"/>
</dbReference>
<keyword evidence="6 9" id="KW-0378">Hydrolase</keyword>
<dbReference type="AlphaFoldDB" id="A0A9D1I5R6"/>
<dbReference type="InterPro" id="IPR006169">
    <property type="entry name" value="GTP1_OBG_dom"/>
</dbReference>
<comment type="similarity">
    <text evidence="2 9">Belongs to the TRAFAC class OBG-HflX-like GTPase superfamily. OBG GTPase family.</text>
</comment>
<reference evidence="13" key="1">
    <citation type="submission" date="2020-10" db="EMBL/GenBank/DDBJ databases">
        <authorList>
            <person name="Gilroy R."/>
        </authorList>
    </citation>
    <scope>NUCLEOTIDE SEQUENCE</scope>
    <source>
        <strain evidence="13">CHK195-4489</strain>
    </source>
</reference>
<reference evidence="13" key="2">
    <citation type="journal article" date="2021" name="PeerJ">
        <title>Extensive microbial diversity within the chicken gut microbiome revealed by metagenomics and culture.</title>
        <authorList>
            <person name="Gilroy R."/>
            <person name="Ravi A."/>
            <person name="Getino M."/>
            <person name="Pursley I."/>
            <person name="Horton D.L."/>
            <person name="Alikhan N.F."/>
            <person name="Baker D."/>
            <person name="Gharbi K."/>
            <person name="Hall N."/>
            <person name="Watson M."/>
            <person name="Adriaenssens E.M."/>
            <person name="Foster-Nyarko E."/>
            <person name="Jarju S."/>
            <person name="Secka A."/>
            <person name="Antonio M."/>
            <person name="Oren A."/>
            <person name="Chaudhuri R.R."/>
            <person name="La Ragione R."/>
            <person name="Hildebrand F."/>
            <person name="Pallen M.J."/>
        </authorList>
    </citation>
    <scope>NUCLEOTIDE SEQUENCE</scope>
    <source>
        <strain evidence="13">CHK195-4489</strain>
    </source>
</reference>
<evidence type="ECO:0000313" key="13">
    <source>
        <dbReference type="EMBL" id="HIU28669.1"/>
    </source>
</evidence>
<dbReference type="GO" id="GO:0005737">
    <property type="term" value="C:cytoplasm"/>
    <property type="evidence" value="ECO:0007669"/>
    <property type="project" value="UniProtKB-SubCell"/>
</dbReference>
<dbReference type="CDD" id="cd01898">
    <property type="entry name" value="Obg"/>
    <property type="match status" value="1"/>
</dbReference>
<dbReference type="NCBIfam" id="TIGR03595">
    <property type="entry name" value="Obg_CgtA_exten"/>
    <property type="match status" value="1"/>
</dbReference>
<evidence type="ECO:0000259" key="10">
    <source>
        <dbReference type="PROSITE" id="PS51710"/>
    </source>
</evidence>
<protein>
    <recommendedName>
        <fullName evidence="9">GTPase Obg</fullName>
        <ecNumber evidence="9">3.6.5.-</ecNumber>
    </recommendedName>
    <alternativeName>
        <fullName evidence="9">GTP-binding protein Obg</fullName>
    </alternativeName>
</protein>
<dbReference type="InterPro" id="IPR031167">
    <property type="entry name" value="G_OBG"/>
</dbReference>
<keyword evidence="7 9" id="KW-0460">Magnesium</keyword>
<evidence type="ECO:0000256" key="3">
    <source>
        <dbReference type="ARBA" id="ARBA00022490"/>
    </source>
</evidence>
<dbReference type="InterPro" id="IPR006074">
    <property type="entry name" value="GTP1-OBG_CS"/>
</dbReference>
<feature type="domain" description="Obg" evidence="12">
    <location>
        <begin position="1"/>
        <end position="158"/>
    </location>
</feature>
<dbReference type="InterPro" id="IPR027417">
    <property type="entry name" value="P-loop_NTPase"/>
</dbReference>
<dbReference type="Pfam" id="PF01926">
    <property type="entry name" value="MMR_HSR1"/>
    <property type="match status" value="1"/>
</dbReference>
<evidence type="ECO:0000256" key="4">
    <source>
        <dbReference type="ARBA" id="ARBA00022723"/>
    </source>
</evidence>
<evidence type="ECO:0000259" key="12">
    <source>
        <dbReference type="PROSITE" id="PS51883"/>
    </source>
</evidence>
<dbReference type="PANTHER" id="PTHR11702">
    <property type="entry name" value="DEVELOPMENTALLY REGULATED GTP-BINDING PROTEIN-RELATED"/>
    <property type="match status" value="1"/>
</dbReference>
<dbReference type="FunFam" id="2.70.210.12:FF:000001">
    <property type="entry name" value="GTPase Obg"/>
    <property type="match status" value="1"/>
</dbReference>
<evidence type="ECO:0000256" key="5">
    <source>
        <dbReference type="ARBA" id="ARBA00022741"/>
    </source>
</evidence>
<keyword evidence="5 9" id="KW-0547">Nucleotide-binding</keyword>
<organism evidence="13 14">
    <name type="scientific">Candidatus Egerieisoma faecipullorum</name>
    <dbReference type="NCBI Taxonomy" id="2840963"/>
    <lineage>
        <taxon>Bacteria</taxon>
        <taxon>Bacillati</taxon>
        <taxon>Bacillota</taxon>
        <taxon>Clostridia</taxon>
        <taxon>Eubacteriales</taxon>
        <taxon>Clostridiaceae</taxon>
        <taxon>Clostridiaceae incertae sedis</taxon>
        <taxon>Candidatus Egerieisoma</taxon>
    </lineage>
</organism>
<dbReference type="InterPro" id="IPR045086">
    <property type="entry name" value="OBG_GTPase"/>
</dbReference>
<feature type="binding site" evidence="9">
    <location>
        <position position="172"/>
    </location>
    <ligand>
        <name>Mg(2+)</name>
        <dbReference type="ChEBI" id="CHEBI:18420"/>
    </ligand>
</feature>
<name>A0A9D1I5R6_9CLOT</name>
<comment type="function">
    <text evidence="9">An essential GTPase which binds GTP, GDP and possibly (p)ppGpp with moderate affinity, with high nucleotide exchange rates and a fairly low GTP hydrolysis rate. Plays a role in control of the cell cycle, stress response, ribosome biogenesis and in those bacteria that undergo differentiation, in morphogenesis control.</text>
</comment>
<evidence type="ECO:0000256" key="8">
    <source>
        <dbReference type="ARBA" id="ARBA00023134"/>
    </source>
</evidence>
<dbReference type="Gene3D" id="3.30.300.350">
    <property type="entry name" value="GTP-binding protein OBG, C-terminal domain"/>
    <property type="match status" value="1"/>
</dbReference>
<feature type="binding site" evidence="9">
    <location>
        <begin position="212"/>
        <end position="215"/>
    </location>
    <ligand>
        <name>GTP</name>
        <dbReference type="ChEBI" id="CHEBI:37565"/>
    </ligand>
</feature>
<sequence>MFIDRTKIIVASGSGGHGAVSFHREKYVNAGGPDGGDGGKGGDVIFIVDEGASTLADFKYQRKFKAENGANGAKNKMTGKSGADVLIKVPQGTLIREAETGRILADLVESGARCTIARGGKGGLGNMHFATSTRQIPNFARAGEAGKELELLLELKLLADVGLAGFPNVGKSTLLSVTTGARPEIADYPFTTVRPNLGVVFNNGERSYVMADIPGLIEGASEGQGLGHEFLRHIERTRLLIHVIDISGSEGRDPFEDFLRINHELERYNEALSRRPQVVALNKMDLEGAAENAARFREQFADWLEQRGKELAAERENGAWRIFEISAAISQGTRELAAYCGSILDKMPSSESFAPEESGIVYRAGESEEPFTVRVEDGVFIVEGPWIKNLIESVNLSDYESSQYFQRIIRKKGLIQKLEELGIREQDTVRIYDTEFDYYV</sequence>
<evidence type="ECO:0000256" key="7">
    <source>
        <dbReference type="ARBA" id="ARBA00022842"/>
    </source>
</evidence>
<dbReference type="PANTHER" id="PTHR11702:SF31">
    <property type="entry name" value="MITOCHONDRIAL RIBOSOME-ASSOCIATED GTPASE 2"/>
    <property type="match status" value="1"/>
</dbReference>
<dbReference type="GO" id="GO:0000287">
    <property type="term" value="F:magnesium ion binding"/>
    <property type="evidence" value="ECO:0007669"/>
    <property type="project" value="InterPro"/>
</dbReference>
<feature type="domain" description="OBG-type G" evidence="10">
    <location>
        <begin position="159"/>
        <end position="345"/>
    </location>
</feature>
<comment type="caution">
    <text evidence="13">The sequence shown here is derived from an EMBL/GenBank/DDBJ whole genome shotgun (WGS) entry which is preliminary data.</text>
</comment>
<dbReference type="PROSITE" id="PS51883">
    <property type="entry name" value="OBG"/>
    <property type="match status" value="1"/>
</dbReference>